<dbReference type="EC" id="2.1.1.5" evidence="7"/>
<evidence type="ECO:0000313" key="7">
    <source>
        <dbReference type="EMBL" id="CAC5420613.1"/>
    </source>
</evidence>
<dbReference type="Gene3D" id="3.20.20.330">
    <property type="entry name" value="Homocysteine-binding-like domain"/>
    <property type="match status" value="1"/>
</dbReference>
<feature type="binding site" evidence="4 5">
    <location>
        <position position="227"/>
    </location>
    <ligand>
        <name>Zn(2+)</name>
        <dbReference type="ChEBI" id="CHEBI:29105"/>
    </ligand>
</feature>
<keyword evidence="4 5" id="KW-0862">Zinc</keyword>
<dbReference type="InterPro" id="IPR017226">
    <property type="entry name" value="BHMT-like"/>
</dbReference>
<protein>
    <submittedName>
        <fullName evidence="7">BHMT</fullName>
        <ecNumber evidence="7">2.1.1.5</ecNumber>
    </submittedName>
</protein>
<dbReference type="Proteomes" id="UP000507470">
    <property type="component" value="Unassembled WGS sequence"/>
</dbReference>
<proteinExistence type="predicted"/>
<keyword evidence="1 5" id="KW-0489">Methyltransferase</keyword>
<gene>
    <name evidence="7" type="ORF">MCOR_52826</name>
</gene>
<evidence type="ECO:0000256" key="1">
    <source>
        <dbReference type="ARBA" id="ARBA00022603"/>
    </source>
</evidence>
<dbReference type="GO" id="GO:0008270">
    <property type="term" value="F:zinc ion binding"/>
    <property type="evidence" value="ECO:0007669"/>
    <property type="project" value="InterPro"/>
</dbReference>
<dbReference type="InterPro" id="IPR036589">
    <property type="entry name" value="HCY_dom_sf"/>
</dbReference>
<evidence type="ECO:0000256" key="2">
    <source>
        <dbReference type="ARBA" id="ARBA00022679"/>
    </source>
</evidence>
<dbReference type="OrthoDB" id="261426at2759"/>
<evidence type="ECO:0000313" key="8">
    <source>
        <dbReference type="Proteomes" id="UP000507470"/>
    </source>
</evidence>
<evidence type="ECO:0000259" key="6">
    <source>
        <dbReference type="PROSITE" id="PS50970"/>
    </source>
</evidence>
<keyword evidence="2 5" id="KW-0808">Transferase</keyword>
<comment type="pathway">
    <text evidence="3">Amino-acid biosynthesis; L-methionine biosynthesis via de novo pathway.</text>
</comment>
<accession>A0A6J8EL15</accession>
<dbReference type="Pfam" id="PF02574">
    <property type="entry name" value="S-methyl_trans"/>
    <property type="match status" value="1"/>
</dbReference>
<comment type="cofactor">
    <cofactor evidence="4">
        <name>Zn(2+)</name>
        <dbReference type="ChEBI" id="CHEBI:29105"/>
    </cofactor>
    <text evidence="4">Binds 1 zinc ion per subunit.</text>
</comment>
<organism evidence="7 8">
    <name type="scientific">Mytilus coruscus</name>
    <name type="common">Sea mussel</name>
    <dbReference type="NCBI Taxonomy" id="42192"/>
    <lineage>
        <taxon>Eukaryota</taxon>
        <taxon>Metazoa</taxon>
        <taxon>Spiralia</taxon>
        <taxon>Lophotrochozoa</taxon>
        <taxon>Mollusca</taxon>
        <taxon>Bivalvia</taxon>
        <taxon>Autobranchia</taxon>
        <taxon>Pteriomorphia</taxon>
        <taxon>Mytilida</taxon>
        <taxon>Mytiloidea</taxon>
        <taxon>Mytilidae</taxon>
        <taxon>Mytilinae</taxon>
        <taxon>Mytilus</taxon>
    </lineage>
</organism>
<dbReference type="PIRSF" id="PIRSF037505">
    <property type="entry name" value="Betaine_HMT"/>
    <property type="match status" value="1"/>
</dbReference>
<feature type="binding site" evidence="4 5">
    <location>
        <position position="311"/>
    </location>
    <ligand>
        <name>Zn(2+)</name>
        <dbReference type="ChEBI" id="CHEBI:29105"/>
    </ligand>
</feature>
<sequence length="372" mass="41603">MTGTRTDFKTALENGDTILVAEGYVREFGRRGYLKMGPFIPEVVLDYPHLVQNMYEEFAHAGSDVVEALTYYGHKEKLRLIGREDELEKLNRSALKMARKVADDHNKWMAAGICNSAVYEPDNEKALRDTKQIFQEQIEWAVEENADYIIGETFNDYGEAALALQSIQEFGKGNCNLNTSEYAFAVGLPAVITLTAYFPDVTTDNVPLPEACRRLEEQGAAVVGLNCGRGPRTMIPLIKEIKKVCKGPIAALPVPFRTSDECKTFQSLIDPETGKSVYPNDLECVRCSNSDIRNFAEEAKEIGIKYVGLCCGNCGQYFRELAEAFGRRPLASKYSTDMKKNQFLGATKGNVNNTRADLIRDFVYGNNRNENC</sequence>
<dbReference type="AlphaFoldDB" id="A0A6J8EL15"/>
<feature type="domain" description="Hcy-binding" evidence="6">
    <location>
        <begin position="6"/>
        <end position="325"/>
    </location>
</feature>
<evidence type="ECO:0000256" key="5">
    <source>
        <dbReference type="PROSITE-ProRule" id="PRU00333"/>
    </source>
</evidence>
<dbReference type="GO" id="GO:0032259">
    <property type="term" value="P:methylation"/>
    <property type="evidence" value="ECO:0007669"/>
    <property type="project" value="UniProtKB-KW"/>
</dbReference>
<dbReference type="EMBL" id="CACVKT020009160">
    <property type="protein sequence ID" value="CAC5420613.1"/>
    <property type="molecule type" value="Genomic_DNA"/>
</dbReference>
<dbReference type="InterPro" id="IPR003726">
    <property type="entry name" value="HCY_dom"/>
</dbReference>
<evidence type="ECO:0000256" key="3">
    <source>
        <dbReference type="ARBA" id="ARBA00034478"/>
    </source>
</evidence>
<dbReference type="GO" id="GO:0047150">
    <property type="term" value="F:betaine-homocysteine S-methyltransferase activity"/>
    <property type="evidence" value="ECO:0007669"/>
    <property type="project" value="UniProtKB-EC"/>
</dbReference>
<dbReference type="GO" id="GO:0009086">
    <property type="term" value="P:methionine biosynthetic process"/>
    <property type="evidence" value="ECO:0007669"/>
    <property type="project" value="InterPro"/>
</dbReference>
<evidence type="ECO:0000256" key="4">
    <source>
        <dbReference type="PIRSR" id="PIRSR037505-2"/>
    </source>
</evidence>
<feature type="binding site" evidence="4 5">
    <location>
        <position position="310"/>
    </location>
    <ligand>
        <name>Zn(2+)</name>
        <dbReference type="ChEBI" id="CHEBI:29105"/>
    </ligand>
</feature>
<dbReference type="SUPFAM" id="SSF82282">
    <property type="entry name" value="Homocysteine S-methyltransferase"/>
    <property type="match status" value="1"/>
</dbReference>
<dbReference type="UniPathway" id="UPA00051">
    <property type="reaction ID" value="UER00083"/>
</dbReference>
<dbReference type="PANTHER" id="PTHR11103">
    <property type="entry name" value="SLR1189 PROTEIN"/>
    <property type="match status" value="1"/>
</dbReference>
<keyword evidence="8" id="KW-1185">Reference proteome</keyword>
<keyword evidence="4 5" id="KW-0479">Metal-binding</keyword>
<reference evidence="7 8" key="1">
    <citation type="submission" date="2020-06" db="EMBL/GenBank/DDBJ databases">
        <authorList>
            <person name="Li R."/>
            <person name="Bekaert M."/>
        </authorList>
    </citation>
    <scope>NUCLEOTIDE SEQUENCE [LARGE SCALE GENOMIC DNA]</scope>
    <source>
        <strain evidence="8">wild</strain>
    </source>
</reference>
<name>A0A6J8EL15_MYTCO</name>
<dbReference type="PROSITE" id="PS50970">
    <property type="entry name" value="HCY"/>
    <property type="match status" value="1"/>
</dbReference>
<dbReference type="PANTHER" id="PTHR11103:SF18">
    <property type="entry name" value="SLR1189 PROTEIN"/>
    <property type="match status" value="1"/>
</dbReference>